<dbReference type="Gene3D" id="3.40.50.2300">
    <property type="match status" value="1"/>
</dbReference>
<evidence type="ECO:0000313" key="9">
    <source>
        <dbReference type="Proteomes" id="UP001454036"/>
    </source>
</evidence>
<accession>A0AAV3QNB5</accession>
<evidence type="ECO:0000256" key="2">
    <source>
        <dbReference type="ARBA" id="ARBA00022692"/>
    </source>
</evidence>
<evidence type="ECO:0000256" key="6">
    <source>
        <dbReference type="SAM" id="SignalP"/>
    </source>
</evidence>
<dbReference type="PANTHER" id="PTHR34836:SF7">
    <property type="entry name" value="RECEPTOR LIGAND BINDING REGION DOMAIN-CONTAINING PROTEIN"/>
    <property type="match status" value="1"/>
</dbReference>
<feature type="signal peptide" evidence="6">
    <location>
        <begin position="1"/>
        <end position="19"/>
    </location>
</feature>
<feature type="chain" id="PRO_5043685626" description="Receptor ligand binding region domain-containing protein" evidence="6">
    <location>
        <begin position="20"/>
        <end position="359"/>
    </location>
</feature>
<dbReference type="Proteomes" id="UP001454036">
    <property type="component" value="Unassembled WGS sequence"/>
</dbReference>
<dbReference type="InterPro" id="IPR028082">
    <property type="entry name" value="Peripla_BP_I"/>
</dbReference>
<keyword evidence="4" id="KW-0472">Membrane</keyword>
<dbReference type="InterPro" id="IPR015683">
    <property type="entry name" value="Ionotropic_Glu_rcpt"/>
</dbReference>
<proteinExistence type="predicted"/>
<evidence type="ECO:0000256" key="3">
    <source>
        <dbReference type="ARBA" id="ARBA00022989"/>
    </source>
</evidence>
<comment type="caution">
    <text evidence="8">The sequence shown here is derived from an EMBL/GenBank/DDBJ whole genome shotgun (WGS) entry which is preliminary data.</text>
</comment>
<keyword evidence="2" id="KW-0812">Transmembrane</keyword>
<evidence type="ECO:0000313" key="8">
    <source>
        <dbReference type="EMBL" id="GAA0164746.1"/>
    </source>
</evidence>
<protein>
    <recommendedName>
        <fullName evidence="7">Receptor ligand binding region domain-containing protein</fullName>
    </recommendedName>
</protein>
<organism evidence="8 9">
    <name type="scientific">Lithospermum erythrorhizon</name>
    <name type="common">Purple gromwell</name>
    <name type="synonym">Lithospermum officinale var. erythrorhizon</name>
    <dbReference type="NCBI Taxonomy" id="34254"/>
    <lineage>
        <taxon>Eukaryota</taxon>
        <taxon>Viridiplantae</taxon>
        <taxon>Streptophyta</taxon>
        <taxon>Embryophyta</taxon>
        <taxon>Tracheophyta</taxon>
        <taxon>Spermatophyta</taxon>
        <taxon>Magnoliopsida</taxon>
        <taxon>eudicotyledons</taxon>
        <taxon>Gunneridae</taxon>
        <taxon>Pentapetalae</taxon>
        <taxon>asterids</taxon>
        <taxon>lamiids</taxon>
        <taxon>Boraginales</taxon>
        <taxon>Boraginaceae</taxon>
        <taxon>Boraginoideae</taxon>
        <taxon>Lithospermeae</taxon>
        <taxon>Lithospermum</taxon>
    </lineage>
</organism>
<dbReference type="GO" id="GO:0016020">
    <property type="term" value="C:membrane"/>
    <property type="evidence" value="ECO:0007669"/>
    <property type="project" value="UniProtKB-SubCell"/>
</dbReference>
<dbReference type="SUPFAM" id="SSF53822">
    <property type="entry name" value="Periplasmic binding protein-like I"/>
    <property type="match status" value="1"/>
</dbReference>
<dbReference type="AlphaFoldDB" id="A0AAV3QNB5"/>
<sequence>MSYHFFVLLHFLFVGDMICSPISTRTNSATHHHQLLHSTTAHHNFPREEREPSIPHSSNDNIEDSVYMKQLSTKIHVPIISSHATISSFPQLHKCPHSFSSEIEAMVDMVQGFQWHEIIFLHQDSEPSNHFASQLVDAFRDKDLVISNKISISSSVTYFNTLKILTKISKTQTRIILVDVTDVTLGSRLVLAAKKVGLMSKGYAWLITSRMSTMLNSMDQNTLNVMEGALGIRPHLPIPSTLNSNMENIPRGHSGNSIHSDSQQNCFMSFEVFNILGKVERVVAIWSPDFGFSTDLGIIDDNDANDDDAKRINSANNFKKITNSANNFKKIIWPGDSTMAPRSCDVPRAIRTRGPWRGI</sequence>
<evidence type="ECO:0000256" key="1">
    <source>
        <dbReference type="ARBA" id="ARBA00004370"/>
    </source>
</evidence>
<keyword evidence="3" id="KW-1133">Transmembrane helix</keyword>
<feature type="region of interest" description="Disordered" evidence="5">
    <location>
        <begin position="30"/>
        <end position="59"/>
    </location>
</feature>
<reference evidence="8 9" key="1">
    <citation type="submission" date="2024-01" db="EMBL/GenBank/DDBJ databases">
        <title>The complete chloroplast genome sequence of Lithospermum erythrorhizon: insights into the phylogenetic relationship among Boraginaceae species and the maternal lineages of purple gromwells.</title>
        <authorList>
            <person name="Okada T."/>
            <person name="Watanabe K."/>
        </authorList>
    </citation>
    <scope>NUCLEOTIDE SEQUENCE [LARGE SCALE GENOMIC DNA]</scope>
</reference>
<keyword evidence="6" id="KW-0732">Signal</keyword>
<dbReference type="Pfam" id="PF01094">
    <property type="entry name" value="ANF_receptor"/>
    <property type="match status" value="1"/>
</dbReference>
<keyword evidence="9" id="KW-1185">Reference proteome</keyword>
<name>A0AAV3QNB5_LITER</name>
<evidence type="ECO:0000256" key="4">
    <source>
        <dbReference type="ARBA" id="ARBA00023136"/>
    </source>
</evidence>
<comment type="subcellular location">
    <subcellularLocation>
        <location evidence="1">Membrane</location>
    </subcellularLocation>
</comment>
<gene>
    <name evidence="8" type="ORF">LIER_20306</name>
</gene>
<evidence type="ECO:0000259" key="7">
    <source>
        <dbReference type="Pfam" id="PF01094"/>
    </source>
</evidence>
<feature type="domain" description="Receptor ligand binding region" evidence="7">
    <location>
        <begin position="68"/>
        <end position="243"/>
    </location>
</feature>
<dbReference type="EMBL" id="BAABME010005142">
    <property type="protein sequence ID" value="GAA0164746.1"/>
    <property type="molecule type" value="Genomic_DNA"/>
</dbReference>
<dbReference type="InterPro" id="IPR001828">
    <property type="entry name" value="ANF_lig-bd_rcpt"/>
</dbReference>
<evidence type="ECO:0000256" key="5">
    <source>
        <dbReference type="SAM" id="MobiDB-lite"/>
    </source>
</evidence>
<dbReference type="PANTHER" id="PTHR34836">
    <property type="entry name" value="OS06G0188250 PROTEIN"/>
    <property type="match status" value="1"/>
</dbReference>